<feature type="region of interest" description="Disordered" evidence="1">
    <location>
        <begin position="409"/>
        <end position="429"/>
    </location>
</feature>
<sequence>MPTNSCDEMGGAEKGERPTEATRRPWRKVASTPPGGGREYGRWGEKRKKMKLFQDSCSSTWLTSTVGPHGVGAAALPQRIFFRLLPPLSIPLSLSHLHGEEKASGNGRGADQRGGGWKRRGSRRWAERRRAARGGRRSESAAWEEASSSSFSLLASLAVGDTAAATAGDSTTAAGALGGGRVSRQATGDDETMAVAGGAARDEAPSRGGRRRGRMSWACIGGGNATPEEGERGSGGAAAAAAAGVGSESASFPFLLAGGHPPPLTAQLWSGSRAAQPPCVPTPAINPRRARGTAARSTPIASAAAALLASDPVARRARGWRLVFGDENQTSRQIEGPKVNLFLEGISPRYLHVSQMKIFLDEAGVGTAVGIARLGGGLSSMRAAGGSGGLGGACVWRRVHAAAYDCPPPESGGGGRAPPGSGGGGGLGGMRAAAIGSGGLGGACARRRPSPAWTAATTMTVRRAAAAALGNKVDLHRQDQQHTERCVDREGATLIINSLKDRANNNLECLEWDSGFISRPPLPPPPQEAVAAAAACGGEERRFRCSWWGRSLTPHARREEEKEERKQG</sequence>
<protein>
    <submittedName>
        <fullName evidence="2">Uncharacterized protein</fullName>
    </submittedName>
</protein>
<feature type="region of interest" description="Disordered" evidence="1">
    <location>
        <begin position="170"/>
        <end position="235"/>
    </location>
</feature>
<dbReference type="Proteomes" id="UP000000763">
    <property type="component" value="Chromosome 3"/>
</dbReference>
<evidence type="ECO:0000313" key="2">
    <source>
        <dbReference type="EMBL" id="AAU90284.1"/>
    </source>
</evidence>
<gene>
    <name evidence="2" type="primary">OSJNBa0038E17.16</name>
</gene>
<reference evidence="3" key="1">
    <citation type="journal article" date="2005" name="Nature">
        <title>The map-based sequence of the rice genome.</title>
        <authorList>
            <consortium name="International rice genome sequencing project (IRGSP)"/>
            <person name="Matsumoto T."/>
            <person name="Wu J."/>
            <person name="Kanamori H."/>
            <person name="Katayose Y."/>
            <person name="Fujisawa M."/>
            <person name="Namiki N."/>
            <person name="Mizuno H."/>
            <person name="Yamamoto K."/>
            <person name="Antonio B.A."/>
            <person name="Baba T."/>
            <person name="Sakata K."/>
            <person name="Nagamura Y."/>
            <person name="Aoki H."/>
            <person name="Arikawa K."/>
            <person name="Arita K."/>
            <person name="Bito T."/>
            <person name="Chiden Y."/>
            <person name="Fujitsuka N."/>
            <person name="Fukunaka R."/>
            <person name="Hamada M."/>
            <person name="Harada C."/>
            <person name="Hayashi A."/>
            <person name="Hijishita S."/>
            <person name="Honda M."/>
            <person name="Hosokawa S."/>
            <person name="Ichikawa Y."/>
            <person name="Idonuma A."/>
            <person name="Iijima M."/>
            <person name="Ikeda M."/>
            <person name="Ikeno M."/>
            <person name="Ito K."/>
            <person name="Ito S."/>
            <person name="Ito T."/>
            <person name="Ito Y."/>
            <person name="Ito Y."/>
            <person name="Iwabuchi A."/>
            <person name="Kamiya K."/>
            <person name="Karasawa W."/>
            <person name="Kurita K."/>
            <person name="Katagiri S."/>
            <person name="Kikuta A."/>
            <person name="Kobayashi H."/>
            <person name="Kobayashi N."/>
            <person name="Machita K."/>
            <person name="Maehara T."/>
            <person name="Masukawa M."/>
            <person name="Mizubayashi T."/>
            <person name="Mukai Y."/>
            <person name="Nagasaki H."/>
            <person name="Nagata Y."/>
            <person name="Naito S."/>
            <person name="Nakashima M."/>
            <person name="Nakama Y."/>
            <person name="Nakamichi Y."/>
            <person name="Nakamura M."/>
            <person name="Meguro A."/>
            <person name="Negishi M."/>
            <person name="Ohta I."/>
            <person name="Ohta T."/>
            <person name="Okamoto M."/>
            <person name="Ono N."/>
            <person name="Saji S."/>
            <person name="Sakaguchi M."/>
            <person name="Sakai K."/>
            <person name="Shibata M."/>
            <person name="Shimokawa T."/>
            <person name="Song J."/>
            <person name="Takazaki Y."/>
            <person name="Terasawa K."/>
            <person name="Tsugane M."/>
            <person name="Tsuji K."/>
            <person name="Ueda S."/>
            <person name="Waki K."/>
            <person name="Yamagata H."/>
            <person name="Yamamoto M."/>
            <person name="Yamamoto S."/>
            <person name="Yamane H."/>
            <person name="Yoshiki S."/>
            <person name="Yoshihara R."/>
            <person name="Yukawa K."/>
            <person name="Zhong H."/>
            <person name="Yano M."/>
            <person name="Yuan Q."/>
            <person name="Ouyang S."/>
            <person name="Liu J."/>
            <person name="Jones K.M."/>
            <person name="Gansberger K."/>
            <person name="Moffat K."/>
            <person name="Hill J."/>
            <person name="Bera J."/>
            <person name="Fadrosh D."/>
            <person name="Jin S."/>
            <person name="Johri S."/>
            <person name="Kim M."/>
            <person name="Overton L."/>
            <person name="Reardon M."/>
            <person name="Tsitrin T."/>
            <person name="Vuong H."/>
            <person name="Weaver B."/>
            <person name="Ciecko A."/>
            <person name="Tallon L."/>
            <person name="Jackson J."/>
            <person name="Pai G."/>
            <person name="Aken S.V."/>
            <person name="Utterback T."/>
            <person name="Reidmuller S."/>
            <person name="Feldblyum T."/>
            <person name="Hsiao J."/>
            <person name="Zismann V."/>
            <person name="Iobst S."/>
            <person name="de Vazeille A.R."/>
            <person name="Buell C.R."/>
            <person name="Ying K."/>
            <person name="Li Y."/>
            <person name="Lu T."/>
            <person name="Huang Y."/>
            <person name="Zhao Q."/>
            <person name="Feng Q."/>
            <person name="Zhang L."/>
            <person name="Zhu J."/>
            <person name="Weng Q."/>
            <person name="Mu J."/>
            <person name="Lu Y."/>
            <person name="Fan D."/>
            <person name="Liu Y."/>
            <person name="Guan J."/>
            <person name="Zhang Y."/>
            <person name="Yu S."/>
            <person name="Liu X."/>
            <person name="Zhang Y."/>
            <person name="Hong G."/>
            <person name="Han B."/>
            <person name="Choisne N."/>
            <person name="Demange N."/>
            <person name="Orjeda G."/>
            <person name="Samain S."/>
            <person name="Cattolico L."/>
            <person name="Pelletier E."/>
            <person name="Couloux A."/>
            <person name="Segurens B."/>
            <person name="Wincker P."/>
            <person name="D'Hont A."/>
            <person name="Scarpelli C."/>
            <person name="Weissenbach J."/>
            <person name="Salanoubat M."/>
            <person name="Quetier F."/>
            <person name="Yu Y."/>
            <person name="Kim H.R."/>
            <person name="Rambo T."/>
            <person name="Currie J."/>
            <person name="Collura K."/>
            <person name="Luo M."/>
            <person name="Yang T."/>
            <person name="Ammiraju J.S.S."/>
            <person name="Engler F."/>
            <person name="Soderlund C."/>
            <person name="Wing R.A."/>
            <person name="Palmer L.E."/>
            <person name="de la Bastide M."/>
            <person name="Spiegel L."/>
            <person name="Nascimento L."/>
            <person name="Zutavern T."/>
            <person name="O'Shaughnessy A."/>
            <person name="Dike S."/>
            <person name="Dedhia N."/>
            <person name="Preston R."/>
            <person name="Balija V."/>
            <person name="McCombie W.R."/>
            <person name="Chow T."/>
            <person name="Chen H."/>
            <person name="Chung M."/>
            <person name="Chen C."/>
            <person name="Shaw J."/>
            <person name="Wu H."/>
            <person name="Hsiao K."/>
            <person name="Chao Y."/>
            <person name="Chu M."/>
            <person name="Cheng C."/>
            <person name="Hour A."/>
            <person name="Lee P."/>
            <person name="Lin S."/>
            <person name="Lin Y."/>
            <person name="Liou J."/>
            <person name="Liu S."/>
            <person name="Hsing Y."/>
            <person name="Raghuvanshi S."/>
            <person name="Mohanty A."/>
            <person name="Bharti A.K."/>
            <person name="Gaur A."/>
            <person name="Gupta V."/>
            <person name="Kumar D."/>
            <person name="Ravi V."/>
            <person name="Vij S."/>
            <person name="Kapur A."/>
            <person name="Khurana P."/>
            <person name="Khurana P."/>
            <person name="Khurana J.P."/>
            <person name="Tyagi A.K."/>
            <person name="Gaikwad K."/>
            <person name="Singh A."/>
            <person name="Dalal V."/>
            <person name="Srivastava S."/>
            <person name="Dixit A."/>
            <person name="Pal A.K."/>
            <person name="Ghazi I.A."/>
            <person name="Yadav M."/>
            <person name="Pandit A."/>
            <person name="Bhargava A."/>
            <person name="Sureshbabu K."/>
            <person name="Batra K."/>
            <person name="Sharma T.R."/>
            <person name="Mohapatra T."/>
            <person name="Singh N.K."/>
            <person name="Messing J."/>
            <person name="Nelson A.B."/>
            <person name="Fuks G."/>
            <person name="Kavchok S."/>
            <person name="Keizer G."/>
            <person name="Linton E."/>
            <person name="Llaca V."/>
            <person name="Song R."/>
            <person name="Tanyolac B."/>
            <person name="Young S."/>
            <person name="Ho-Il K."/>
            <person name="Hahn J.H."/>
            <person name="Sangsakoo G."/>
            <person name="Vanavichit A."/>
            <person name="de Mattos Luiz.A.T."/>
            <person name="Zimmer P.D."/>
            <person name="Malone G."/>
            <person name="Dellagostin O."/>
            <person name="de Oliveira A.C."/>
            <person name="Bevan M."/>
            <person name="Bancroft I."/>
            <person name="Minx P."/>
            <person name="Cordum H."/>
            <person name="Wilson R."/>
            <person name="Cheng Z."/>
            <person name="Jin W."/>
            <person name="Jiang J."/>
            <person name="Leong S.A."/>
            <person name="Iwama H."/>
            <person name="Gojobori T."/>
            <person name="Itoh T."/>
            <person name="Niimura Y."/>
            <person name="Fujii Y."/>
            <person name="Habara T."/>
            <person name="Sakai H."/>
            <person name="Sato Y."/>
            <person name="Wilson G."/>
            <person name="Kumar K."/>
            <person name="McCouch S."/>
            <person name="Juretic N."/>
            <person name="Hoen D."/>
            <person name="Wright S."/>
            <person name="Bruskiewich R."/>
            <person name="Bureau T."/>
            <person name="Miyao A."/>
            <person name="Hirochika H."/>
            <person name="Nishikawa T."/>
            <person name="Kadowaki K."/>
            <person name="Sugiura M."/>
            <person name="Burr B."/>
            <person name="Sasaki T."/>
        </authorList>
    </citation>
    <scope>NUCLEOTIDE SEQUENCE [LARGE SCALE GENOMIC DNA]</scope>
    <source>
        <strain evidence="3">cv. Nipponbare</strain>
    </source>
</reference>
<proteinExistence type="predicted"/>
<name>Q60DP2_ORYSJ</name>
<feature type="compositionally biased region" description="Gly residues" evidence="1">
    <location>
        <begin position="411"/>
        <end position="429"/>
    </location>
</feature>
<evidence type="ECO:0000256" key="1">
    <source>
        <dbReference type="SAM" id="MobiDB-lite"/>
    </source>
</evidence>
<feature type="region of interest" description="Disordered" evidence="1">
    <location>
        <begin position="99"/>
        <end position="142"/>
    </location>
</feature>
<accession>Q60DP2</accession>
<organism evidence="2 3">
    <name type="scientific">Oryza sativa subsp. japonica</name>
    <name type="common">Rice</name>
    <dbReference type="NCBI Taxonomy" id="39947"/>
    <lineage>
        <taxon>Eukaryota</taxon>
        <taxon>Viridiplantae</taxon>
        <taxon>Streptophyta</taxon>
        <taxon>Embryophyta</taxon>
        <taxon>Tracheophyta</taxon>
        <taxon>Spermatophyta</taxon>
        <taxon>Magnoliopsida</taxon>
        <taxon>Liliopsida</taxon>
        <taxon>Poales</taxon>
        <taxon>Poaceae</taxon>
        <taxon>BOP clade</taxon>
        <taxon>Oryzoideae</taxon>
        <taxon>Oryzeae</taxon>
        <taxon>Oryzinae</taxon>
        <taxon>Oryza</taxon>
        <taxon>Oryza sativa</taxon>
    </lineage>
</organism>
<dbReference type="EMBL" id="AC145383">
    <property type="protein sequence ID" value="AAU90284.1"/>
    <property type="molecule type" value="Genomic_DNA"/>
</dbReference>
<feature type="compositionally biased region" description="Basic and acidic residues" evidence="1">
    <location>
        <begin position="11"/>
        <end position="23"/>
    </location>
</feature>
<feature type="region of interest" description="Disordered" evidence="1">
    <location>
        <begin position="1"/>
        <end position="42"/>
    </location>
</feature>
<dbReference type="AlphaFoldDB" id="Q60DP2"/>
<feature type="compositionally biased region" description="Gly residues" evidence="1">
    <location>
        <begin position="106"/>
        <end position="115"/>
    </location>
</feature>
<reference evidence="3" key="2">
    <citation type="journal article" date="2008" name="Nucleic Acids Res.">
        <title>The rice annotation project database (RAP-DB): 2008 update.</title>
        <authorList>
            <consortium name="The rice annotation project (RAP)"/>
        </authorList>
    </citation>
    <scope>GENOME REANNOTATION</scope>
    <source>
        <strain evidence="3">cv. Nipponbare</strain>
    </source>
</reference>
<evidence type="ECO:0000313" key="3">
    <source>
        <dbReference type="Proteomes" id="UP000000763"/>
    </source>
</evidence>